<feature type="compositionally biased region" description="Polar residues" evidence="1">
    <location>
        <begin position="104"/>
        <end position="123"/>
    </location>
</feature>
<evidence type="ECO:0000256" key="1">
    <source>
        <dbReference type="SAM" id="MobiDB-lite"/>
    </source>
</evidence>
<reference evidence="2 3" key="1">
    <citation type="submission" date="2019-12" db="EMBL/GenBank/DDBJ databases">
        <title>Shinella kummerowiae sp. nov., a symbiotic bacterium isolated from root nodules of the herbal legume Kummerowia stipulacea.</title>
        <authorList>
            <person name="Gao J."/>
        </authorList>
    </citation>
    <scope>NUCLEOTIDE SEQUENCE [LARGE SCALE GENOMIC DNA]</scope>
    <source>
        <strain evidence="2 3">CCBAU 25048</strain>
    </source>
</reference>
<evidence type="ECO:0000313" key="2">
    <source>
        <dbReference type="EMBL" id="MXN46655.1"/>
    </source>
</evidence>
<dbReference type="Proteomes" id="UP000435802">
    <property type="component" value="Unassembled WGS sequence"/>
</dbReference>
<dbReference type="EMBL" id="WUMK01000005">
    <property type="protein sequence ID" value="MXN46655.1"/>
    <property type="molecule type" value="Genomic_DNA"/>
</dbReference>
<sequence length="123" mass="12731">MTHQQDERGDPLSRTHDPARKHYAAQESRQGGLGRPVLKVLGISLALALLVWGGVEIWGEQSDPADPVDASQTSSTSGGTPTQDTIDNTVPGGNEVVPTDRDPTAQSGSGGDSQSVTPDGTAN</sequence>
<protein>
    <submittedName>
        <fullName evidence="2">Uncharacterized protein</fullName>
    </submittedName>
</protein>
<feature type="region of interest" description="Disordered" evidence="1">
    <location>
        <begin position="1"/>
        <end position="35"/>
    </location>
</feature>
<dbReference type="AlphaFoldDB" id="A0A6N8SC47"/>
<feature type="compositionally biased region" description="Basic and acidic residues" evidence="1">
    <location>
        <begin position="1"/>
        <end position="20"/>
    </location>
</feature>
<dbReference type="RefSeq" id="WP_160860179.1">
    <property type="nucleotide sequence ID" value="NZ_WUMK01000005.1"/>
</dbReference>
<organism evidence="2 3">
    <name type="scientific">Shinella kummerowiae</name>
    <dbReference type="NCBI Taxonomy" id="417745"/>
    <lineage>
        <taxon>Bacteria</taxon>
        <taxon>Pseudomonadati</taxon>
        <taxon>Pseudomonadota</taxon>
        <taxon>Alphaproteobacteria</taxon>
        <taxon>Hyphomicrobiales</taxon>
        <taxon>Rhizobiaceae</taxon>
        <taxon>Shinella</taxon>
    </lineage>
</organism>
<evidence type="ECO:0000313" key="3">
    <source>
        <dbReference type="Proteomes" id="UP000435802"/>
    </source>
</evidence>
<feature type="compositionally biased region" description="Low complexity" evidence="1">
    <location>
        <begin position="71"/>
        <end position="83"/>
    </location>
</feature>
<accession>A0A6N8SC47</accession>
<proteinExistence type="predicted"/>
<dbReference type="OrthoDB" id="7917233at2"/>
<feature type="region of interest" description="Disordered" evidence="1">
    <location>
        <begin position="59"/>
        <end position="123"/>
    </location>
</feature>
<gene>
    <name evidence="2" type="ORF">GR138_15780</name>
</gene>
<name>A0A6N8SC47_9HYPH</name>
<keyword evidence="3" id="KW-1185">Reference proteome</keyword>
<comment type="caution">
    <text evidence="2">The sequence shown here is derived from an EMBL/GenBank/DDBJ whole genome shotgun (WGS) entry which is preliminary data.</text>
</comment>